<dbReference type="InterPro" id="IPR025286">
    <property type="entry name" value="MOFRL_assoc_dom"/>
</dbReference>
<dbReference type="Gene3D" id="3.40.1480.10">
    <property type="entry name" value="MOFRL domain"/>
    <property type="match status" value="1"/>
</dbReference>
<dbReference type="GO" id="GO:0016301">
    <property type="term" value="F:kinase activity"/>
    <property type="evidence" value="ECO:0007669"/>
    <property type="project" value="UniProtKB-KW"/>
</dbReference>
<gene>
    <name evidence="4" type="ORF">ACFPJ5_02815</name>
</gene>
<reference evidence="4 5" key="1">
    <citation type="journal article" date="2019" name="Int. J. Syst. Evol. Microbiol.">
        <title>The Global Catalogue of Microorganisms (GCM) 10K type strain sequencing project: providing services to taxonomists for standard genome sequencing and annotation.</title>
        <authorList>
            <consortium name="The Broad Institute Genomics Platform"/>
            <consortium name="The Broad Institute Genome Sequencing Center for Infectious Disease"/>
            <person name="Wu L."/>
            <person name="Ma J."/>
        </authorList>
    </citation>
    <scope>NUCLEOTIDE SEQUENCE [LARGE SCALE GENOMIC DNA]</scope>
    <source>
        <strain evidence="4 5">CGMCC 1.12237</strain>
    </source>
</reference>
<dbReference type="Proteomes" id="UP001596201">
    <property type="component" value="Unassembled WGS sequence"/>
</dbReference>
<feature type="domain" description="MOFRL" evidence="2">
    <location>
        <begin position="373"/>
        <end position="486"/>
    </location>
</feature>
<dbReference type="InterPro" id="IPR037035">
    <property type="entry name" value="GK-like_C_sf"/>
</dbReference>
<feature type="region of interest" description="Disordered" evidence="1">
    <location>
        <begin position="114"/>
        <end position="149"/>
    </location>
</feature>
<accession>A0ABD5R7Z2</accession>
<name>A0ABD5R7Z2_9EURY</name>
<proteinExistence type="predicted"/>
<feature type="domain" description="MOFRL-associated" evidence="3">
    <location>
        <begin position="25"/>
        <end position="284"/>
    </location>
</feature>
<protein>
    <submittedName>
        <fullName evidence="4">Glycerate kinase</fullName>
    </submittedName>
</protein>
<evidence type="ECO:0000313" key="5">
    <source>
        <dbReference type="Proteomes" id="UP001596201"/>
    </source>
</evidence>
<comment type="caution">
    <text evidence="4">The sequence shown here is derived from an EMBL/GenBank/DDBJ whole genome shotgun (WGS) entry which is preliminary data.</text>
</comment>
<dbReference type="RefSeq" id="WP_227228822.1">
    <property type="nucleotide sequence ID" value="NZ_JAJCVJ010000001.1"/>
</dbReference>
<keyword evidence="4" id="KW-0418">Kinase</keyword>
<dbReference type="PANTHER" id="PTHR12227:SF0">
    <property type="entry name" value="GLYCERATE KINASE"/>
    <property type="match status" value="1"/>
</dbReference>
<dbReference type="InterPro" id="IPR007835">
    <property type="entry name" value="MOFRL"/>
</dbReference>
<evidence type="ECO:0000259" key="2">
    <source>
        <dbReference type="Pfam" id="PF05161"/>
    </source>
</evidence>
<dbReference type="AlphaFoldDB" id="A0ABD5R7Z2"/>
<sequence>MQTDETDSVAAADLSTVAGVRDLTRRCLDAGIAAADPRRAAAERLTLDGDDLLVPTGGEGGAPTTTGESTAGYDLSAFDRVLVGGGGKAVGGLAHGLLDRLGDRIDEGVVVTTDAGSAEKGESRGGADAAAIGPVRVLPGDHPTPSERGVRSTEAVLELADEATADDLFVVLLTGGGSALLTAPAPGLTLADLRQTTDALLASGADIREINAVRKHCSAIKGGHLARRASPATVLGLAISDVVGDDLATIASGPTAPDPSTFRDAHDVLDRYGIDAPAAVRDRLRRGADGGGEETPKPGDPVFDDVRTVVLANGHTALSAAREAAEATGPGSGVETCLLTGRLRGEASVVGQTLTGIAEEVAATGNPVSPPAVLVAGGETTVTVTGSGVGGPNGELALSAAVEFVDWPAVGGETPVALGSVDTDGRDGSTDAAGALVDQTTVGGDESDRPGLGHARDALADDDSHGYLGARGALVHTGPTGTNVNDLVVLVVGTPEE</sequence>
<dbReference type="Pfam" id="PF05161">
    <property type="entry name" value="MOFRL"/>
    <property type="match status" value="1"/>
</dbReference>
<dbReference type="InterPro" id="IPR038614">
    <property type="entry name" value="GK_N_sf"/>
</dbReference>
<dbReference type="EMBL" id="JBHSKX010000001">
    <property type="protein sequence ID" value="MFC5365853.1"/>
    <property type="molecule type" value="Genomic_DNA"/>
</dbReference>
<evidence type="ECO:0000259" key="3">
    <source>
        <dbReference type="Pfam" id="PF13660"/>
    </source>
</evidence>
<dbReference type="Gene3D" id="3.40.50.10180">
    <property type="entry name" value="Glycerate kinase, MOFRL-like N-terminal domain"/>
    <property type="match status" value="1"/>
</dbReference>
<dbReference type="Pfam" id="PF13660">
    <property type="entry name" value="DUF4147"/>
    <property type="match status" value="1"/>
</dbReference>
<evidence type="ECO:0000313" key="4">
    <source>
        <dbReference type="EMBL" id="MFC5365853.1"/>
    </source>
</evidence>
<dbReference type="InterPro" id="IPR039760">
    <property type="entry name" value="MOFRL_protein"/>
</dbReference>
<keyword evidence="4" id="KW-0808">Transferase</keyword>
<dbReference type="SUPFAM" id="SSF82544">
    <property type="entry name" value="GckA/TtuD-like"/>
    <property type="match status" value="1"/>
</dbReference>
<dbReference type="PANTHER" id="PTHR12227">
    <property type="entry name" value="GLYCERATE KINASE"/>
    <property type="match status" value="1"/>
</dbReference>
<evidence type="ECO:0000256" key="1">
    <source>
        <dbReference type="SAM" id="MobiDB-lite"/>
    </source>
</evidence>
<organism evidence="4 5">
    <name type="scientific">Salinirubrum litoreum</name>
    <dbReference type="NCBI Taxonomy" id="1126234"/>
    <lineage>
        <taxon>Archaea</taxon>
        <taxon>Methanobacteriati</taxon>
        <taxon>Methanobacteriota</taxon>
        <taxon>Stenosarchaea group</taxon>
        <taxon>Halobacteria</taxon>
        <taxon>Halobacteriales</taxon>
        <taxon>Haloferacaceae</taxon>
        <taxon>Salinirubrum</taxon>
    </lineage>
</organism>
<keyword evidence="5" id="KW-1185">Reference proteome</keyword>